<keyword evidence="1" id="KW-0408">Iron</keyword>
<evidence type="ECO:0000256" key="2">
    <source>
        <dbReference type="ARBA" id="ARBA00023014"/>
    </source>
</evidence>
<protein>
    <recommendedName>
        <fullName evidence="4">2Fe-2S ferredoxin-type domain-containing protein</fullName>
    </recommendedName>
</protein>
<feature type="chain" id="PRO_5035585062" description="2Fe-2S ferredoxin-type domain-containing protein" evidence="3">
    <location>
        <begin position="26"/>
        <end position="142"/>
    </location>
</feature>
<dbReference type="AlphaFoldDB" id="A0A6T8PBG2"/>
<dbReference type="Pfam" id="PF00111">
    <property type="entry name" value="Fer2"/>
    <property type="match status" value="1"/>
</dbReference>
<organism evidence="5">
    <name type="scientific">Proboscia inermis</name>
    <dbReference type="NCBI Taxonomy" id="420281"/>
    <lineage>
        <taxon>Eukaryota</taxon>
        <taxon>Sar</taxon>
        <taxon>Stramenopiles</taxon>
        <taxon>Ochrophyta</taxon>
        <taxon>Bacillariophyta</taxon>
        <taxon>Coscinodiscophyceae</taxon>
        <taxon>Rhizosoleniophycidae</taxon>
        <taxon>Rhizosoleniales</taxon>
        <taxon>Rhizosoleniaceae</taxon>
        <taxon>Proboscia</taxon>
    </lineage>
</organism>
<dbReference type="EMBL" id="HBEL01048304">
    <property type="protein sequence ID" value="CAD8426182.1"/>
    <property type="molecule type" value="Transcribed_RNA"/>
</dbReference>
<dbReference type="EMBL" id="HBEL01048305">
    <property type="protein sequence ID" value="CAD8426183.1"/>
    <property type="molecule type" value="Transcribed_RNA"/>
</dbReference>
<dbReference type="GO" id="GO:0051537">
    <property type="term" value="F:2 iron, 2 sulfur cluster binding"/>
    <property type="evidence" value="ECO:0007669"/>
    <property type="project" value="UniProtKB-KW"/>
</dbReference>
<dbReference type="InterPro" id="IPR036010">
    <property type="entry name" value="2Fe-2S_ferredoxin-like_sf"/>
</dbReference>
<keyword evidence="3" id="KW-0732">Signal</keyword>
<dbReference type="PROSITE" id="PS51085">
    <property type="entry name" value="2FE2S_FER_2"/>
    <property type="match status" value="1"/>
</dbReference>
<evidence type="ECO:0000256" key="3">
    <source>
        <dbReference type="SAM" id="SignalP"/>
    </source>
</evidence>
<sequence>MNMNKINCAIFLIALIVLSIEKSAGYVSHQTRPQHSTRNFKTKLDGFGDAFKGAFANDDVGEKQSAGLKGGPKYNENVSINGKSVKAIVNQKLALVATAARVKISYDCKAGDCGTCIVKLNGRKVKACQTLIPKGKCNIQTL</sequence>
<name>A0A6T8PBG2_9STRA</name>
<keyword evidence="2" id="KW-0411">Iron-sulfur</keyword>
<feature type="domain" description="2Fe-2S ferredoxin-type" evidence="4">
    <location>
        <begin position="76"/>
        <end position="142"/>
    </location>
</feature>
<evidence type="ECO:0000256" key="1">
    <source>
        <dbReference type="ARBA" id="ARBA00022714"/>
    </source>
</evidence>
<gene>
    <name evidence="5" type="ORF">PINE0816_LOCUS22342</name>
    <name evidence="6" type="ORF">PINE0816_LOCUS22343</name>
</gene>
<reference evidence="5" key="1">
    <citation type="submission" date="2021-01" db="EMBL/GenBank/DDBJ databases">
        <authorList>
            <person name="Corre E."/>
            <person name="Pelletier E."/>
            <person name="Niang G."/>
            <person name="Scheremetjew M."/>
            <person name="Finn R."/>
            <person name="Kale V."/>
            <person name="Holt S."/>
            <person name="Cochrane G."/>
            <person name="Meng A."/>
            <person name="Brown T."/>
            <person name="Cohen L."/>
        </authorList>
    </citation>
    <scope>NUCLEOTIDE SEQUENCE</scope>
    <source>
        <strain evidence="5">CCAP1064/1</strain>
    </source>
</reference>
<dbReference type="InterPro" id="IPR001041">
    <property type="entry name" value="2Fe-2S_ferredoxin-type"/>
</dbReference>
<evidence type="ECO:0000313" key="5">
    <source>
        <dbReference type="EMBL" id="CAD8426182.1"/>
    </source>
</evidence>
<keyword evidence="1" id="KW-0479">Metal-binding</keyword>
<dbReference type="CDD" id="cd00207">
    <property type="entry name" value="fer2"/>
    <property type="match status" value="1"/>
</dbReference>
<keyword evidence="1" id="KW-0001">2Fe-2S</keyword>
<feature type="signal peptide" evidence="3">
    <location>
        <begin position="1"/>
        <end position="25"/>
    </location>
</feature>
<dbReference type="InterPro" id="IPR006058">
    <property type="entry name" value="2Fe2S_fd_BS"/>
</dbReference>
<evidence type="ECO:0000259" key="4">
    <source>
        <dbReference type="PROSITE" id="PS51085"/>
    </source>
</evidence>
<dbReference type="SUPFAM" id="SSF54292">
    <property type="entry name" value="2Fe-2S ferredoxin-like"/>
    <property type="match status" value="1"/>
</dbReference>
<proteinExistence type="predicted"/>
<dbReference type="PROSITE" id="PS00197">
    <property type="entry name" value="2FE2S_FER_1"/>
    <property type="match status" value="1"/>
</dbReference>
<dbReference type="Gene3D" id="3.10.20.30">
    <property type="match status" value="1"/>
</dbReference>
<accession>A0A6T8PBG2</accession>
<dbReference type="InterPro" id="IPR012675">
    <property type="entry name" value="Beta-grasp_dom_sf"/>
</dbReference>
<evidence type="ECO:0000313" key="6">
    <source>
        <dbReference type="EMBL" id="CAD8426183.1"/>
    </source>
</evidence>